<name>A0ABS2HHV9_9VIBR</name>
<keyword evidence="2 4" id="KW-0238">DNA-binding</keyword>
<sequence>MPKVVDHEAYRREIALKSVDIFAEHGVNGLGMRGIAEALGISKSALYHYFPSKEALFEASTEAFLEPGSLYGLHPGETIPEDKKAMLTKLVTALDSRFRGELTLMLDYTKNKSHQQIEQDSLIELANQRFTQELAQIVGSDHADKAYALLFGGLTMRLLNGQQTDIESIVEWVFELAEEA</sequence>
<keyword evidence="1" id="KW-0805">Transcription regulation</keyword>
<evidence type="ECO:0000259" key="5">
    <source>
        <dbReference type="PROSITE" id="PS50977"/>
    </source>
</evidence>
<feature type="DNA-binding region" description="H-T-H motif" evidence="4">
    <location>
        <begin position="31"/>
        <end position="50"/>
    </location>
</feature>
<feature type="domain" description="HTH tetR-type" evidence="5">
    <location>
        <begin position="8"/>
        <end position="68"/>
    </location>
</feature>
<evidence type="ECO:0000256" key="4">
    <source>
        <dbReference type="PROSITE-ProRule" id="PRU00335"/>
    </source>
</evidence>
<dbReference type="EMBL" id="JAFEUM010000001">
    <property type="protein sequence ID" value="MBM7035401.1"/>
    <property type="molecule type" value="Genomic_DNA"/>
</dbReference>
<organism evidence="6 7">
    <name type="scientific">Vibrio ulleungensis</name>
    <dbReference type="NCBI Taxonomy" id="2807619"/>
    <lineage>
        <taxon>Bacteria</taxon>
        <taxon>Pseudomonadati</taxon>
        <taxon>Pseudomonadota</taxon>
        <taxon>Gammaproteobacteria</taxon>
        <taxon>Vibrionales</taxon>
        <taxon>Vibrionaceae</taxon>
        <taxon>Vibrio</taxon>
    </lineage>
</organism>
<dbReference type="InterPro" id="IPR009057">
    <property type="entry name" value="Homeodomain-like_sf"/>
</dbReference>
<dbReference type="PANTHER" id="PTHR30055:SF234">
    <property type="entry name" value="HTH-TYPE TRANSCRIPTIONAL REGULATOR BETI"/>
    <property type="match status" value="1"/>
</dbReference>
<dbReference type="InterPro" id="IPR001647">
    <property type="entry name" value="HTH_TetR"/>
</dbReference>
<dbReference type="Gene3D" id="1.10.357.10">
    <property type="entry name" value="Tetracycline Repressor, domain 2"/>
    <property type="match status" value="1"/>
</dbReference>
<evidence type="ECO:0000256" key="1">
    <source>
        <dbReference type="ARBA" id="ARBA00023015"/>
    </source>
</evidence>
<gene>
    <name evidence="6" type="ORF">JQC93_03195</name>
</gene>
<evidence type="ECO:0000256" key="3">
    <source>
        <dbReference type="ARBA" id="ARBA00023163"/>
    </source>
</evidence>
<accession>A0ABS2HHV9</accession>
<reference evidence="6 7" key="1">
    <citation type="submission" date="2021-02" db="EMBL/GenBank/DDBJ databases">
        <authorList>
            <person name="Park J.-S."/>
        </authorList>
    </citation>
    <scope>NUCLEOTIDE SEQUENCE [LARGE SCALE GENOMIC DNA]</scope>
    <source>
        <strain evidence="6 7">188UL20-2</strain>
    </source>
</reference>
<protein>
    <submittedName>
        <fullName evidence="6">TetR/AcrR family transcriptional regulator</fullName>
    </submittedName>
</protein>
<keyword evidence="7" id="KW-1185">Reference proteome</keyword>
<evidence type="ECO:0000313" key="7">
    <source>
        <dbReference type="Proteomes" id="UP000809621"/>
    </source>
</evidence>
<dbReference type="Pfam" id="PF00440">
    <property type="entry name" value="TetR_N"/>
    <property type="match status" value="1"/>
</dbReference>
<proteinExistence type="predicted"/>
<evidence type="ECO:0000313" key="6">
    <source>
        <dbReference type="EMBL" id="MBM7035401.1"/>
    </source>
</evidence>
<dbReference type="InterPro" id="IPR050109">
    <property type="entry name" value="HTH-type_TetR-like_transc_reg"/>
</dbReference>
<evidence type="ECO:0000256" key="2">
    <source>
        <dbReference type="ARBA" id="ARBA00023125"/>
    </source>
</evidence>
<dbReference type="PANTHER" id="PTHR30055">
    <property type="entry name" value="HTH-TYPE TRANSCRIPTIONAL REGULATOR RUTR"/>
    <property type="match status" value="1"/>
</dbReference>
<comment type="caution">
    <text evidence="6">The sequence shown here is derived from an EMBL/GenBank/DDBJ whole genome shotgun (WGS) entry which is preliminary data.</text>
</comment>
<dbReference type="PROSITE" id="PS50977">
    <property type="entry name" value="HTH_TETR_2"/>
    <property type="match status" value="1"/>
</dbReference>
<dbReference type="SUPFAM" id="SSF46689">
    <property type="entry name" value="Homeodomain-like"/>
    <property type="match status" value="1"/>
</dbReference>
<keyword evidence="3" id="KW-0804">Transcription</keyword>
<dbReference type="Proteomes" id="UP000809621">
    <property type="component" value="Unassembled WGS sequence"/>
</dbReference>
<dbReference type="PRINTS" id="PR00455">
    <property type="entry name" value="HTHTETR"/>
</dbReference>
<dbReference type="RefSeq" id="WP_205157006.1">
    <property type="nucleotide sequence ID" value="NZ_JAFEUM010000001.1"/>
</dbReference>